<protein>
    <submittedName>
        <fullName evidence="2">Hydrogenase accessory protein HupE/UreJ protein, putative</fullName>
    </submittedName>
</protein>
<feature type="transmembrane region" description="Helical" evidence="1">
    <location>
        <begin position="83"/>
        <end position="101"/>
    </location>
</feature>
<dbReference type="eggNOG" id="COG2370">
    <property type="taxonomic scope" value="Bacteria"/>
</dbReference>
<sequence length="218" mass="22606">MTLSTRSYSPFTSRRLGLGITLGILTLLTCSSPVFAHHPLGGRLPANAFEGFMSGMGHPVIGMDHLAFVIAAGLVAALMRKGVLVPIVFVLGSLAGTGIHLQALDLPAPELFISASVLAFGLVLARGLQTNIWLISLLGAAAGVFHGYAYGEAIVGAEMTPTLSYLLGFVSIQLVISLAAWTIGKAIQKKSQGLLNLRFAGFILSGMGAAFLSSVVLG</sequence>
<keyword evidence="1" id="KW-1133">Transmembrane helix</keyword>
<feature type="transmembrane region" description="Helical" evidence="1">
    <location>
        <begin position="163"/>
        <end position="183"/>
    </location>
</feature>
<name>B0C3W9_ACAM1</name>
<evidence type="ECO:0000313" key="3">
    <source>
        <dbReference type="Proteomes" id="UP000000268"/>
    </source>
</evidence>
<dbReference type="OrthoDB" id="9808192at2"/>
<feature type="transmembrane region" description="Helical" evidence="1">
    <location>
        <begin position="60"/>
        <end position="78"/>
    </location>
</feature>
<reference evidence="2 3" key="1">
    <citation type="journal article" date="2008" name="Proc. Natl. Acad. Sci. U.S.A.">
        <title>Niche adaptation and genome expansion in the chlorophyll d-producing cyanobacterium Acaryochloris marina.</title>
        <authorList>
            <person name="Swingley W.D."/>
            <person name="Chen M."/>
            <person name="Cheung P.C."/>
            <person name="Conrad A.L."/>
            <person name="Dejesa L.C."/>
            <person name="Hao J."/>
            <person name="Honchak B.M."/>
            <person name="Karbach L.E."/>
            <person name="Kurdoglu A."/>
            <person name="Lahiri S."/>
            <person name="Mastrian S.D."/>
            <person name="Miyashita H."/>
            <person name="Page L."/>
            <person name="Ramakrishna P."/>
            <person name="Satoh S."/>
            <person name="Sattley W.M."/>
            <person name="Shimada Y."/>
            <person name="Taylor H.L."/>
            <person name="Tomo T."/>
            <person name="Tsuchiya T."/>
            <person name="Wang Z.T."/>
            <person name="Raymond J."/>
            <person name="Mimuro M."/>
            <person name="Blankenship R.E."/>
            <person name="Touchman J.W."/>
        </authorList>
    </citation>
    <scope>NUCLEOTIDE SEQUENCE [LARGE SCALE GENOMIC DNA]</scope>
    <source>
        <strain evidence="3">MBIC 11017</strain>
    </source>
</reference>
<dbReference type="InterPro" id="IPR007038">
    <property type="entry name" value="HupE_UreJ"/>
</dbReference>
<feature type="transmembrane region" description="Helical" evidence="1">
    <location>
        <begin position="107"/>
        <end position="125"/>
    </location>
</feature>
<dbReference type="EMBL" id="CP000828">
    <property type="protein sequence ID" value="ABW26229.1"/>
    <property type="molecule type" value="Genomic_DNA"/>
</dbReference>
<dbReference type="HOGENOM" id="CLU_088877_1_0_3"/>
<keyword evidence="1" id="KW-0472">Membrane</keyword>
<dbReference type="PIRSF" id="PIRSF016919">
    <property type="entry name" value="HupE_UreJ"/>
    <property type="match status" value="1"/>
</dbReference>
<dbReference type="RefSeq" id="WP_012161778.1">
    <property type="nucleotide sequence ID" value="NC_009925.1"/>
</dbReference>
<feature type="transmembrane region" description="Helical" evidence="1">
    <location>
        <begin position="195"/>
        <end position="217"/>
    </location>
</feature>
<dbReference type="Pfam" id="PF04955">
    <property type="entry name" value="HupE_UreJ"/>
    <property type="match status" value="1"/>
</dbReference>
<dbReference type="Proteomes" id="UP000000268">
    <property type="component" value="Chromosome"/>
</dbReference>
<feature type="transmembrane region" description="Helical" evidence="1">
    <location>
        <begin position="132"/>
        <end position="151"/>
    </location>
</feature>
<gene>
    <name evidence="2" type="ordered locus">AM1_1192</name>
</gene>
<evidence type="ECO:0000256" key="1">
    <source>
        <dbReference type="SAM" id="Phobius"/>
    </source>
</evidence>
<evidence type="ECO:0000313" key="2">
    <source>
        <dbReference type="EMBL" id="ABW26229.1"/>
    </source>
</evidence>
<dbReference type="AlphaFoldDB" id="B0C3W9"/>
<keyword evidence="3" id="KW-1185">Reference proteome</keyword>
<dbReference type="STRING" id="329726.AM1_1192"/>
<dbReference type="KEGG" id="amr:AM1_1192"/>
<keyword evidence="1" id="KW-0812">Transmembrane</keyword>
<accession>B0C3W9</accession>
<proteinExistence type="predicted"/>
<organism evidence="2 3">
    <name type="scientific">Acaryochloris marina (strain MBIC 11017)</name>
    <dbReference type="NCBI Taxonomy" id="329726"/>
    <lineage>
        <taxon>Bacteria</taxon>
        <taxon>Bacillati</taxon>
        <taxon>Cyanobacteriota</taxon>
        <taxon>Cyanophyceae</taxon>
        <taxon>Acaryochloridales</taxon>
        <taxon>Acaryochloridaceae</taxon>
        <taxon>Acaryochloris</taxon>
    </lineage>
</organism>